<dbReference type="Gene3D" id="3.60.21.10">
    <property type="match status" value="1"/>
</dbReference>
<evidence type="ECO:0000313" key="4">
    <source>
        <dbReference type="Proteomes" id="UP000799538"/>
    </source>
</evidence>
<evidence type="ECO:0000313" key="3">
    <source>
        <dbReference type="EMBL" id="KAF2219812.1"/>
    </source>
</evidence>
<dbReference type="PANTHER" id="PTHR12905">
    <property type="entry name" value="METALLOPHOSPHOESTERASE"/>
    <property type="match status" value="1"/>
</dbReference>
<dbReference type="EMBL" id="ML992515">
    <property type="protein sequence ID" value="KAF2219812.1"/>
    <property type="molecule type" value="Genomic_DNA"/>
</dbReference>
<feature type="region of interest" description="Disordered" evidence="1">
    <location>
        <begin position="289"/>
        <end position="323"/>
    </location>
</feature>
<dbReference type="CDD" id="cd07379">
    <property type="entry name" value="MPP_239FB"/>
    <property type="match status" value="1"/>
</dbReference>
<proteinExistence type="predicted"/>
<organism evidence="3 4">
    <name type="scientific">Elsinoe ampelina</name>
    <dbReference type="NCBI Taxonomy" id="302913"/>
    <lineage>
        <taxon>Eukaryota</taxon>
        <taxon>Fungi</taxon>
        <taxon>Dikarya</taxon>
        <taxon>Ascomycota</taxon>
        <taxon>Pezizomycotina</taxon>
        <taxon>Dothideomycetes</taxon>
        <taxon>Dothideomycetidae</taxon>
        <taxon>Myriangiales</taxon>
        <taxon>Elsinoaceae</taxon>
        <taxon>Elsinoe</taxon>
    </lineage>
</organism>
<keyword evidence="4" id="KW-1185">Reference proteome</keyword>
<dbReference type="InterPro" id="IPR051693">
    <property type="entry name" value="UPF0046_metallophosphoest"/>
</dbReference>
<name>A0A6A6G278_9PEZI</name>
<dbReference type="Proteomes" id="UP000799538">
    <property type="component" value="Unassembled WGS sequence"/>
</dbReference>
<accession>A0A6A6G278</accession>
<dbReference type="GO" id="GO:0016787">
    <property type="term" value="F:hydrolase activity"/>
    <property type="evidence" value="ECO:0007669"/>
    <property type="project" value="InterPro"/>
</dbReference>
<evidence type="ECO:0000256" key="1">
    <source>
        <dbReference type="SAM" id="MobiDB-lite"/>
    </source>
</evidence>
<evidence type="ECO:0000259" key="2">
    <source>
        <dbReference type="Pfam" id="PF00149"/>
    </source>
</evidence>
<dbReference type="PANTHER" id="PTHR12905:SF16">
    <property type="entry name" value="SER_THR PROTEIN PHOSPHATASE FAMILY PROTEIN (AFU_ORTHOLOGUE AFUA_1G06000)"/>
    <property type="match status" value="1"/>
</dbReference>
<feature type="compositionally biased region" description="Acidic residues" evidence="1">
    <location>
        <begin position="290"/>
        <end position="308"/>
    </location>
</feature>
<dbReference type="InterPro" id="IPR004843">
    <property type="entry name" value="Calcineurin-like_PHP"/>
</dbReference>
<sequence length="323" mass="34465">MANTITKSPTLRKTRIVCISDTHGASPKDGAFKLPKGDVLIHAGDLTNQGGHAEMKKTIDWIASSDYEVKIVVAGNHDLTLSPSSPTSTLPLLPPSIHHLTHQPSLVRLSSPTGSHTSFRLFASPHSPLLSSSHGAFTYTPRQADEIWSTIPLDTDVVVTHTPMKGHLDLHPKRGRVGCEALRRRMGEVRPALVVGGHVHEGRGGEVIRWKSGAGGQGGVGGMEEGTRCWEDPAAGRGGRGESRLDLTGREGRRETCVVNAAIMARSHGMGAKRYNQPIVVEIDLPVWGEGEEDDGSEEEEVQQDEGDGGGAGGKDIMNVDVG</sequence>
<feature type="domain" description="Calcineurin-like phosphoesterase" evidence="2">
    <location>
        <begin position="15"/>
        <end position="201"/>
    </location>
</feature>
<dbReference type="OrthoDB" id="630188at2759"/>
<gene>
    <name evidence="3" type="ORF">BDZ85DRAFT_243066</name>
</gene>
<dbReference type="AlphaFoldDB" id="A0A6A6G278"/>
<protein>
    <submittedName>
        <fullName evidence="3">Metallo-dependent phosphatase-like protein</fullName>
    </submittedName>
</protein>
<dbReference type="InterPro" id="IPR029052">
    <property type="entry name" value="Metallo-depent_PP-like"/>
</dbReference>
<reference evidence="4" key="1">
    <citation type="journal article" date="2020" name="Stud. Mycol.">
        <title>101 Dothideomycetes genomes: A test case for predicting lifestyles and emergence of pathogens.</title>
        <authorList>
            <person name="Haridas S."/>
            <person name="Albert R."/>
            <person name="Binder M."/>
            <person name="Bloem J."/>
            <person name="LaButti K."/>
            <person name="Salamov A."/>
            <person name="Andreopoulos B."/>
            <person name="Baker S."/>
            <person name="Barry K."/>
            <person name="Bills G."/>
            <person name="Bluhm B."/>
            <person name="Cannon C."/>
            <person name="Castanera R."/>
            <person name="Culley D."/>
            <person name="Daum C."/>
            <person name="Ezra D."/>
            <person name="Gonzalez J."/>
            <person name="Henrissat B."/>
            <person name="Kuo A."/>
            <person name="Liang C."/>
            <person name="Lipzen A."/>
            <person name="Lutzoni F."/>
            <person name="Magnuson J."/>
            <person name="Mondo S."/>
            <person name="Nolan M."/>
            <person name="Ohm R."/>
            <person name="Pangilinan J."/>
            <person name="Park H.-J."/>
            <person name="Ramirez L."/>
            <person name="Alfaro M."/>
            <person name="Sun H."/>
            <person name="Tritt A."/>
            <person name="Yoshinaga Y."/>
            <person name="Zwiers L.-H."/>
            <person name="Turgeon B."/>
            <person name="Goodwin S."/>
            <person name="Spatafora J."/>
            <person name="Crous P."/>
            <person name="Grigoriev I."/>
        </authorList>
    </citation>
    <scope>NUCLEOTIDE SEQUENCE [LARGE SCALE GENOMIC DNA]</scope>
    <source>
        <strain evidence="4">CECT 20119</strain>
    </source>
</reference>
<dbReference type="SUPFAM" id="SSF56300">
    <property type="entry name" value="Metallo-dependent phosphatases"/>
    <property type="match status" value="1"/>
</dbReference>
<dbReference type="Pfam" id="PF00149">
    <property type="entry name" value="Metallophos"/>
    <property type="match status" value="1"/>
</dbReference>